<feature type="domain" description="Helicase ATP-binding" evidence="7">
    <location>
        <begin position="84"/>
        <end position="247"/>
    </location>
</feature>
<dbReference type="PROSITE" id="PS51194">
    <property type="entry name" value="HELICASE_CTER"/>
    <property type="match status" value="1"/>
</dbReference>
<evidence type="ECO:0000259" key="8">
    <source>
        <dbReference type="PROSITE" id="PS51194"/>
    </source>
</evidence>
<dbReference type="CDD" id="cd17989">
    <property type="entry name" value="DEXHc_HrpA"/>
    <property type="match status" value="1"/>
</dbReference>
<keyword evidence="2" id="KW-0378">Hydrolase</keyword>
<dbReference type="Gene3D" id="1.20.120.1080">
    <property type="match status" value="1"/>
</dbReference>
<name>A0ABQ5ZW67_9GAMM</name>
<dbReference type="Pfam" id="PF00270">
    <property type="entry name" value="DEAD"/>
    <property type="match status" value="1"/>
</dbReference>
<keyword evidence="1" id="KW-0547">Nucleotide-binding</keyword>
<evidence type="ECO:0000256" key="2">
    <source>
        <dbReference type="ARBA" id="ARBA00022801"/>
    </source>
</evidence>
<dbReference type="InterPro" id="IPR001650">
    <property type="entry name" value="Helicase_C-like"/>
</dbReference>
<dbReference type="NCBIfam" id="NF008348">
    <property type="entry name" value="PRK11131.1"/>
    <property type="match status" value="1"/>
</dbReference>
<dbReference type="Gene3D" id="3.40.50.300">
    <property type="entry name" value="P-loop containing nucleotide triphosphate hydrolases"/>
    <property type="match status" value="2"/>
</dbReference>
<feature type="domain" description="Helicase C-terminal" evidence="8">
    <location>
        <begin position="275"/>
        <end position="454"/>
    </location>
</feature>
<sequence length="1305" mass="148251">MFKLEQDLLQQCLLKDVHRFSRQLHKLRKLPSKAKNAQPTTASQQNQLREKLQASAAKVESRKAAWPKINYPDLPVSEHREKILAALTENQVLVIAGETGSGKTTQLPKICLELGLGARGLIGHTQPRRLAARSVAQRLAEELEVPLGEQVGYQVRFHDQQTDNTLIKLMTDGILLAETQKDPFLNRYEVIIIDEAHERSLNIDFLLGYLKRILPRRPDLKVIITSATIDLERFSKHFNNCPVIEVSGRTYPVEIEYQPLLTDDPDTADLTLQQGVLQALESIETAERSKGWLHGPRDVLIFLPGEREIREMAHEIRKAQNFGQFRHTQVLPLYARLPAGEQQKIFQPSNQRKVVLATNVAETSLTVPGIRYVIDPGVARMSRYSVRAGVQRLPIEAVSQASANQRAGRCGRVAEGLCIRLYSEEDFKGRPEFTEPEIRRTNLAAVILQMLSLKLGSIEDFSFIEPPDSRTIKDGFRLLFELGAVTARNALTQLGRKLARLPIDPRLARMLLEASQRNSLQEVLIITSALTLQDPRERPVEHQQAADQAHAQWADPTSDFAALVNLWRDYEIQRQDLTASQLRKYCKKNFLSWLRMREWRDTHRQLKLLAREIGLKENSQPADTVALHQALLAGLLSNMGMQQENKEFLGARNRKFFVHPGSKLAKKPPKWIMASELVETTRLYARLVAKIEPEWAEPLAAHLIKRDYSSPHWEKRAARVAAYEKVTLFGLPLVTGRKVDYAAHDPELCHEIFIRSGLVEGNYVTKAPFMAHNQALLDEVLVLEDKARKRDILVDDQVLYDFYAERIPEDICRGASFESWRKKEEIVNPQLLLLTKEELLARTADEITDDAFPDLLTWQGISWQLTYNFAPSEKDDGVTMQVPVAMLSQLPETRLEWLVPGLLREKCLAMMRGLPKQVRKNFVPLPDYIDAALQALVPDDLPLGKALGLFFYKTTGVKIDEQHWENIKLDDHLLMNFSVLSDKGEELGQGRDLAKLRKKYAGQMQAATQALDSGQLKASGATDWSFGELPPVLEQQQAGVKIQAFPALVDEGESVGVTLFDSPAKAKFATEKGLVRLIRLNLPQKDKYLQTQLPGLEKLALMFTKIGSRQSLIDDLLNTCVREVFLADNAELWPRDEAAFQSLLEKHQAAWVPAATEKVKLATAALEAQVPLAAKLKGKLDLASALTFQDARRQLNRLFFVGFIWQAGEWLAHYPRYLKALEVRLEKASRDRLRDQRLAEELEKLWQDWENRYTAMQQQGEVSQALADYRWLIEEYRVSLYAQQLGTQQVVSARRLAEAWARLVT</sequence>
<comment type="caution">
    <text evidence="9">The sequence shown here is derived from an EMBL/GenBank/DDBJ whole genome shotgun (WGS) entry which is preliminary data.</text>
</comment>
<dbReference type="Pfam" id="PF21010">
    <property type="entry name" value="HA2_C"/>
    <property type="match status" value="1"/>
</dbReference>
<dbReference type="InterPro" id="IPR014001">
    <property type="entry name" value="Helicase_ATP-bd"/>
</dbReference>
<dbReference type="InterPro" id="IPR048333">
    <property type="entry name" value="HA2_WH"/>
</dbReference>
<dbReference type="Pfam" id="PF04408">
    <property type="entry name" value="WHD_HA2"/>
    <property type="match status" value="1"/>
</dbReference>
<dbReference type="InterPro" id="IPR027417">
    <property type="entry name" value="P-loop_NTPase"/>
</dbReference>
<reference evidence="10" key="1">
    <citation type="journal article" date="2019" name="Int. J. Syst. Evol. Microbiol.">
        <title>The Global Catalogue of Microorganisms (GCM) 10K type strain sequencing project: providing services to taxonomists for standard genome sequencing and annotation.</title>
        <authorList>
            <consortium name="The Broad Institute Genomics Platform"/>
            <consortium name="The Broad Institute Genome Sequencing Center for Infectious Disease"/>
            <person name="Wu L."/>
            <person name="Ma J."/>
        </authorList>
    </citation>
    <scope>NUCLEOTIDE SEQUENCE [LARGE SCALE GENOMIC DNA]</scope>
    <source>
        <strain evidence="10">NBRC 100033</strain>
    </source>
</reference>
<dbReference type="PANTHER" id="PTHR18934:SF99">
    <property type="entry name" value="ATP-DEPENDENT RNA HELICASE DHX37-RELATED"/>
    <property type="match status" value="1"/>
</dbReference>
<dbReference type="InterPro" id="IPR024590">
    <property type="entry name" value="HrpA_C"/>
</dbReference>
<dbReference type="SUPFAM" id="SSF52540">
    <property type="entry name" value="P-loop containing nucleoside triphosphate hydrolases"/>
    <property type="match status" value="1"/>
</dbReference>
<keyword evidence="5" id="KW-0175">Coiled coil</keyword>
<dbReference type="SMART" id="SM00382">
    <property type="entry name" value="AAA"/>
    <property type="match status" value="1"/>
</dbReference>
<dbReference type="InterPro" id="IPR010222">
    <property type="entry name" value="RNA_helicase_HrpA"/>
</dbReference>
<evidence type="ECO:0000256" key="3">
    <source>
        <dbReference type="ARBA" id="ARBA00022806"/>
    </source>
</evidence>
<evidence type="ECO:0000259" key="7">
    <source>
        <dbReference type="PROSITE" id="PS51192"/>
    </source>
</evidence>
<dbReference type="InterPro" id="IPR011709">
    <property type="entry name" value="DEAD-box_helicase_OB_fold"/>
</dbReference>
<dbReference type="EMBL" id="BSOR01000006">
    <property type="protein sequence ID" value="GLR62911.1"/>
    <property type="molecule type" value="Genomic_DNA"/>
</dbReference>
<evidence type="ECO:0000313" key="10">
    <source>
        <dbReference type="Proteomes" id="UP001156682"/>
    </source>
</evidence>
<accession>A0ABQ5ZW67</accession>
<feature type="region of interest" description="Disordered" evidence="6">
    <location>
        <begin position="28"/>
        <end position="47"/>
    </location>
</feature>
<dbReference type="Pfam" id="PF11898">
    <property type="entry name" value="DUF3418"/>
    <property type="match status" value="1"/>
</dbReference>
<keyword evidence="10" id="KW-1185">Reference proteome</keyword>
<dbReference type="SMART" id="SM00847">
    <property type="entry name" value="HA2"/>
    <property type="match status" value="1"/>
</dbReference>
<feature type="compositionally biased region" description="Polar residues" evidence="6">
    <location>
        <begin position="35"/>
        <end position="47"/>
    </location>
</feature>
<protein>
    <submittedName>
        <fullName evidence="9">ATP-dependent helicase</fullName>
    </submittedName>
</protein>
<keyword evidence="3 9" id="KW-0347">Helicase</keyword>
<keyword evidence="4" id="KW-0067">ATP-binding</keyword>
<dbReference type="InterPro" id="IPR007502">
    <property type="entry name" value="Helicase-assoc_dom"/>
</dbReference>
<evidence type="ECO:0000256" key="5">
    <source>
        <dbReference type="SAM" id="Coils"/>
    </source>
</evidence>
<dbReference type="RefSeq" id="WP_051610217.1">
    <property type="nucleotide sequence ID" value="NZ_BSOR01000006.1"/>
</dbReference>
<dbReference type="Pfam" id="PF07717">
    <property type="entry name" value="OB_NTP_bind"/>
    <property type="match status" value="1"/>
</dbReference>
<dbReference type="InterPro" id="IPR003593">
    <property type="entry name" value="AAA+_ATPase"/>
</dbReference>
<dbReference type="SMART" id="SM00487">
    <property type="entry name" value="DEXDc"/>
    <property type="match status" value="1"/>
</dbReference>
<dbReference type="CDD" id="cd18791">
    <property type="entry name" value="SF2_C_RHA"/>
    <property type="match status" value="1"/>
</dbReference>
<gene>
    <name evidence="9" type="primary">hrpA</name>
    <name evidence="9" type="ORF">GCM10007878_03460</name>
</gene>
<dbReference type="Proteomes" id="UP001156682">
    <property type="component" value="Unassembled WGS sequence"/>
</dbReference>
<evidence type="ECO:0000256" key="1">
    <source>
        <dbReference type="ARBA" id="ARBA00022741"/>
    </source>
</evidence>
<evidence type="ECO:0000313" key="9">
    <source>
        <dbReference type="EMBL" id="GLR62911.1"/>
    </source>
</evidence>
<dbReference type="NCBIfam" id="TIGR01967">
    <property type="entry name" value="DEAH_box_HrpA"/>
    <property type="match status" value="1"/>
</dbReference>
<feature type="coiled-coil region" evidence="5">
    <location>
        <begin position="1225"/>
        <end position="1259"/>
    </location>
</feature>
<dbReference type="PANTHER" id="PTHR18934">
    <property type="entry name" value="ATP-DEPENDENT RNA HELICASE"/>
    <property type="match status" value="1"/>
</dbReference>
<dbReference type="InterPro" id="IPR011545">
    <property type="entry name" value="DEAD/DEAH_box_helicase_dom"/>
</dbReference>
<dbReference type="SMART" id="SM00490">
    <property type="entry name" value="HELICc"/>
    <property type="match status" value="1"/>
</dbReference>
<dbReference type="PROSITE" id="PS51192">
    <property type="entry name" value="HELICASE_ATP_BIND_1"/>
    <property type="match status" value="1"/>
</dbReference>
<evidence type="ECO:0000256" key="6">
    <source>
        <dbReference type="SAM" id="MobiDB-lite"/>
    </source>
</evidence>
<dbReference type="GO" id="GO:0004386">
    <property type="term" value="F:helicase activity"/>
    <property type="evidence" value="ECO:0007669"/>
    <property type="project" value="UniProtKB-KW"/>
</dbReference>
<organism evidence="9 10">
    <name type="scientific">Marinospirillum insulare</name>
    <dbReference type="NCBI Taxonomy" id="217169"/>
    <lineage>
        <taxon>Bacteria</taxon>
        <taxon>Pseudomonadati</taxon>
        <taxon>Pseudomonadota</taxon>
        <taxon>Gammaproteobacteria</taxon>
        <taxon>Oceanospirillales</taxon>
        <taxon>Oceanospirillaceae</taxon>
        <taxon>Marinospirillum</taxon>
    </lineage>
</organism>
<proteinExistence type="predicted"/>
<dbReference type="Pfam" id="PF00271">
    <property type="entry name" value="Helicase_C"/>
    <property type="match status" value="1"/>
</dbReference>
<evidence type="ECO:0000256" key="4">
    <source>
        <dbReference type="ARBA" id="ARBA00022840"/>
    </source>
</evidence>